<evidence type="ECO:0000313" key="11">
    <source>
        <dbReference type="EMBL" id="KAA0175107.1"/>
    </source>
</evidence>
<evidence type="ECO:0000256" key="9">
    <source>
        <dbReference type="SAM" id="MobiDB-lite"/>
    </source>
</evidence>
<evidence type="ECO:0000313" key="10">
    <source>
        <dbReference type="EMBL" id="KAA0148381.1"/>
    </source>
</evidence>
<feature type="coiled-coil region" evidence="8">
    <location>
        <begin position="127"/>
        <end position="196"/>
    </location>
</feature>
<feature type="region of interest" description="Disordered" evidence="9">
    <location>
        <begin position="211"/>
        <end position="230"/>
    </location>
</feature>
<comment type="function">
    <text evidence="6">Regulates ciliary localization of the BBSome complex. Together with the BBSome complex, controls SMO ciliary trafficking and contributes to the sonic hedgehog (SHH) pathway regulation. May play a role in neurite outgrowth. May have tumor suppressor function.</text>
</comment>
<evidence type="ECO:0000256" key="3">
    <source>
        <dbReference type="ARBA" id="ARBA00018920"/>
    </source>
</evidence>
<accession>A0A5A8C961</accession>
<comment type="subcellular location">
    <subcellularLocation>
        <location evidence="1">Cytoplasm</location>
    </subcellularLocation>
</comment>
<feature type="region of interest" description="Disordered" evidence="9">
    <location>
        <begin position="258"/>
        <end position="282"/>
    </location>
</feature>
<dbReference type="EMBL" id="VLTO01000016">
    <property type="protein sequence ID" value="KAA0175107.1"/>
    <property type="molecule type" value="Genomic_DNA"/>
</dbReference>
<evidence type="ECO:0000256" key="1">
    <source>
        <dbReference type="ARBA" id="ARBA00004496"/>
    </source>
</evidence>
<sequence length="332" mass="35498">MAAAAPDSDGKPDRSMLQLRDFLKFFATKREVFDTEIAAQFRDVEAARLGDAMYSIDDVRSILEDAKEGVKETALRELEKHANMAGLVLEQVFAASIIGGLELNIDLSRTEDAAALERVGKLKLLDRKALEDTKRMAAAQLDSLNAQHLKLMKRVKELEAAQEARMLEAAKANAEADRLRADHGDLVRRLEAAEAAAEAAAGASAAAPAAAPAAPSAPAPAATASLSAERDSLRERNASLVTELEDLKAELAACQAAGRGSDADGGAEDTEASPASGAAAPRITKQFQRMREMLKAKTQQVKTLRTRLSKYEPDDVKVVDEADETPLVPKLG</sequence>
<comment type="subunit">
    <text evidence="7">Self-associates. Interacts with BBS9; the interaction mediates the association of LZTL1 with the BBsome complex and regulates BBSome ciliary trafficking.</text>
</comment>
<name>A0A5A8C961_CAFRO</name>
<dbReference type="OMA" id="EKHANMA"/>
<dbReference type="OrthoDB" id="313412at2759"/>
<organism evidence="10 13">
    <name type="scientific">Cafeteria roenbergensis</name>
    <name type="common">Marine flagellate</name>
    <dbReference type="NCBI Taxonomy" id="33653"/>
    <lineage>
        <taxon>Eukaryota</taxon>
        <taxon>Sar</taxon>
        <taxon>Stramenopiles</taxon>
        <taxon>Bigyra</taxon>
        <taxon>Opalozoa</taxon>
        <taxon>Bicosoecida</taxon>
        <taxon>Cafeteriaceae</taxon>
        <taxon>Cafeteria</taxon>
    </lineage>
</organism>
<feature type="compositionally biased region" description="Low complexity" evidence="9">
    <location>
        <begin position="211"/>
        <end position="227"/>
    </location>
</feature>
<dbReference type="Pfam" id="PF15294">
    <property type="entry name" value="Leu_zip"/>
    <property type="match status" value="1"/>
</dbReference>
<evidence type="ECO:0000256" key="2">
    <source>
        <dbReference type="ARBA" id="ARBA00008868"/>
    </source>
</evidence>
<dbReference type="GO" id="GO:1903565">
    <property type="term" value="P:negative regulation of protein localization to cilium"/>
    <property type="evidence" value="ECO:0007669"/>
    <property type="project" value="TreeGrafter"/>
</dbReference>
<proteinExistence type="inferred from homology"/>
<keyword evidence="5 8" id="KW-0175">Coiled coil</keyword>
<evidence type="ECO:0000256" key="8">
    <source>
        <dbReference type="SAM" id="Coils"/>
    </source>
</evidence>
<dbReference type="Proteomes" id="UP000323011">
    <property type="component" value="Unassembled WGS sequence"/>
</dbReference>
<gene>
    <name evidence="11" type="ORF">FNF27_03405</name>
    <name evidence="10" type="ORF">FNF29_06768</name>
</gene>
<evidence type="ECO:0000256" key="6">
    <source>
        <dbReference type="ARBA" id="ARBA00024898"/>
    </source>
</evidence>
<dbReference type="EMBL" id="VLTN01000054">
    <property type="protein sequence ID" value="KAA0148381.1"/>
    <property type="molecule type" value="Genomic_DNA"/>
</dbReference>
<evidence type="ECO:0000256" key="7">
    <source>
        <dbReference type="ARBA" id="ARBA00026004"/>
    </source>
</evidence>
<comment type="similarity">
    <text evidence="2">Belongs to the LZTFL1 family.</text>
</comment>
<evidence type="ECO:0000256" key="5">
    <source>
        <dbReference type="ARBA" id="ARBA00023054"/>
    </source>
</evidence>
<dbReference type="PANTHER" id="PTHR21635:SF0">
    <property type="entry name" value="LEUCINE ZIPPER TRANSCRIPTION FACTOR-LIKE PROTEIN 1"/>
    <property type="match status" value="1"/>
</dbReference>
<keyword evidence="4" id="KW-0963">Cytoplasm</keyword>
<dbReference type="GO" id="GO:0005737">
    <property type="term" value="C:cytoplasm"/>
    <property type="evidence" value="ECO:0007669"/>
    <property type="project" value="UniProtKB-SubCell"/>
</dbReference>
<reference evidence="12 13" key="1">
    <citation type="submission" date="2019-07" db="EMBL/GenBank/DDBJ databases">
        <title>Genomes of Cafeteria roenbergensis.</title>
        <authorList>
            <person name="Fischer M.G."/>
            <person name="Hackl T."/>
            <person name="Roman M."/>
        </authorList>
    </citation>
    <scope>NUCLEOTIDE SEQUENCE [LARGE SCALE GENOMIC DNA]</scope>
    <source>
        <strain evidence="10 13">BVI</strain>
        <strain evidence="11 12">E4-10P</strain>
    </source>
</reference>
<dbReference type="AlphaFoldDB" id="A0A5A8C961"/>
<comment type="caution">
    <text evidence="10">The sequence shown here is derived from an EMBL/GenBank/DDBJ whole genome shotgun (WGS) entry which is preliminary data.</text>
</comment>
<keyword evidence="13" id="KW-1185">Reference proteome</keyword>
<protein>
    <recommendedName>
        <fullName evidence="3">Leucine zipper transcription factor-like protein 1</fullName>
    </recommendedName>
</protein>
<feature type="compositionally biased region" description="Basic and acidic residues" evidence="9">
    <location>
        <begin position="311"/>
        <end position="320"/>
    </location>
</feature>
<evidence type="ECO:0000313" key="13">
    <source>
        <dbReference type="Proteomes" id="UP000323011"/>
    </source>
</evidence>
<dbReference type="InterPro" id="IPR026157">
    <property type="entry name" value="LZTFL1"/>
</dbReference>
<feature type="region of interest" description="Disordered" evidence="9">
    <location>
        <begin position="311"/>
        <end position="332"/>
    </location>
</feature>
<dbReference type="PANTHER" id="PTHR21635">
    <property type="entry name" value="LEUCINE ZIPPER TRANSCRIPTION FACTOR LIKE"/>
    <property type="match status" value="1"/>
</dbReference>
<feature type="coiled-coil region" evidence="8">
    <location>
        <begin position="230"/>
        <end position="257"/>
    </location>
</feature>
<evidence type="ECO:0000256" key="4">
    <source>
        <dbReference type="ARBA" id="ARBA00022490"/>
    </source>
</evidence>
<evidence type="ECO:0000313" key="12">
    <source>
        <dbReference type="Proteomes" id="UP000322899"/>
    </source>
</evidence>
<dbReference type="Proteomes" id="UP000322899">
    <property type="component" value="Unassembled WGS sequence"/>
</dbReference>